<dbReference type="PANTHER" id="PTHR36455">
    <property type="match status" value="1"/>
</dbReference>
<dbReference type="RefSeq" id="WP_313793417.1">
    <property type="nucleotide sequence ID" value="NZ_CP102453.1"/>
</dbReference>
<evidence type="ECO:0000313" key="2">
    <source>
        <dbReference type="Proteomes" id="UP001315967"/>
    </source>
</evidence>
<gene>
    <name evidence="1" type="primary">tnpB</name>
    <name evidence="1" type="ORF">NRE15_13675</name>
</gene>
<keyword evidence="2" id="KW-1185">Reference proteome</keyword>
<dbReference type="Pfam" id="PF05717">
    <property type="entry name" value="TnpB_IS66"/>
    <property type="match status" value="1"/>
</dbReference>
<reference evidence="1 2" key="1">
    <citation type="submission" date="2022-08" db="EMBL/GenBank/DDBJ databases">
        <title>Aerococcaceae sp. nov isolated from spoiled eye mask.</title>
        <authorList>
            <person name="Zhou G."/>
            <person name="Xie X.-B."/>
            <person name="Shi Q.-S."/>
            <person name="Wang Y.-S."/>
            <person name="Wen X."/>
            <person name="Peng H."/>
            <person name="Yang X.-J."/>
            <person name="Tao H.-B."/>
            <person name="Huang X.-M."/>
        </authorList>
    </citation>
    <scope>NUCLEOTIDE SEQUENCE [LARGE SCALE GENOMIC DNA]</scope>
    <source>
        <strain evidence="2">DM20194951</strain>
    </source>
</reference>
<dbReference type="Proteomes" id="UP001315967">
    <property type="component" value="Chromosome"/>
</dbReference>
<proteinExistence type="predicted"/>
<dbReference type="EMBL" id="CP102453">
    <property type="protein sequence ID" value="UUX33914.1"/>
    <property type="molecule type" value="Genomic_DNA"/>
</dbReference>
<protein>
    <submittedName>
        <fullName evidence="1">IS66 family insertion sequence element accessory protein TnpB</fullName>
    </submittedName>
</protein>
<sequence length="114" mass="13608">MIDFTVPETLYLMPRYSPANQDRQRLCTLIQSSSAFKPDHTAAYLFCNSRRNILRIIYWDGFRFTDLVYRLERGGFVWPYTEPKFMEISLQQLERLLRGDTLNPPLETSYIFNK</sequence>
<dbReference type="InterPro" id="IPR008878">
    <property type="entry name" value="Transposase_IS66_Orf2"/>
</dbReference>
<dbReference type="NCBIfam" id="NF033819">
    <property type="entry name" value="IS66_TnpB"/>
    <property type="match status" value="1"/>
</dbReference>
<accession>A0ABY5P5T6</accession>
<organism evidence="1 2">
    <name type="scientific">Fundicoccus culcitae</name>
    <dbReference type="NCBI Taxonomy" id="2969821"/>
    <lineage>
        <taxon>Bacteria</taxon>
        <taxon>Bacillati</taxon>
        <taxon>Bacillota</taxon>
        <taxon>Bacilli</taxon>
        <taxon>Lactobacillales</taxon>
        <taxon>Aerococcaceae</taxon>
        <taxon>Fundicoccus</taxon>
    </lineage>
</organism>
<evidence type="ECO:0000313" key="1">
    <source>
        <dbReference type="EMBL" id="UUX33914.1"/>
    </source>
</evidence>
<name>A0ABY5P5T6_9LACT</name>
<dbReference type="PANTHER" id="PTHR36455:SF1">
    <property type="entry name" value="BLR8292 PROTEIN"/>
    <property type="match status" value="1"/>
</dbReference>